<dbReference type="GO" id="GO:0016020">
    <property type="term" value="C:membrane"/>
    <property type="evidence" value="ECO:0007669"/>
    <property type="project" value="UniProtKB-SubCell"/>
</dbReference>
<dbReference type="GO" id="GO:0034220">
    <property type="term" value="P:monoatomic ion transmembrane transport"/>
    <property type="evidence" value="ECO:0007669"/>
    <property type="project" value="UniProtKB-KW"/>
</dbReference>
<evidence type="ECO:0000256" key="2">
    <source>
        <dbReference type="ARBA" id="ARBA00007779"/>
    </source>
</evidence>
<dbReference type="Proteomes" id="UP001604336">
    <property type="component" value="Unassembled WGS sequence"/>
</dbReference>
<comment type="subcellular location">
    <subcellularLocation>
        <location evidence="1">Membrane</location>
        <topology evidence="1">Multi-pass membrane protein</topology>
    </subcellularLocation>
</comment>
<keyword evidence="4 11" id="KW-0812">Transmembrane</keyword>
<keyword evidence="6 11" id="KW-1133">Transmembrane helix</keyword>
<evidence type="ECO:0000256" key="4">
    <source>
        <dbReference type="ARBA" id="ARBA00022692"/>
    </source>
</evidence>
<evidence type="ECO:0000256" key="6">
    <source>
        <dbReference type="ARBA" id="ARBA00022989"/>
    </source>
</evidence>
<proteinExistence type="inferred from homology"/>
<feature type="domain" description="CSC1/OSCA1-like 7TM region" evidence="12">
    <location>
        <begin position="291"/>
        <end position="556"/>
    </location>
</feature>
<evidence type="ECO:0000259" key="14">
    <source>
        <dbReference type="Pfam" id="PF14703"/>
    </source>
</evidence>
<feature type="transmembrane region" description="Helical" evidence="11">
    <location>
        <begin position="288"/>
        <end position="311"/>
    </location>
</feature>
<evidence type="ECO:0000259" key="12">
    <source>
        <dbReference type="Pfam" id="PF02714"/>
    </source>
</evidence>
<evidence type="ECO:0000313" key="15">
    <source>
        <dbReference type="EMBL" id="KAL2519327.1"/>
    </source>
</evidence>
<keyword evidence="5" id="KW-0106">Calcium</keyword>
<evidence type="ECO:0000256" key="7">
    <source>
        <dbReference type="ARBA" id="ARBA00023065"/>
    </source>
</evidence>
<feature type="transmembrane region" description="Helical" evidence="11">
    <location>
        <begin position="563"/>
        <end position="582"/>
    </location>
</feature>
<dbReference type="Pfam" id="PF14703">
    <property type="entry name" value="PHM7_cyt"/>
    <property type="match status" value="1"/>
</dbReference>
<feature type="domain" description="CSC1/OSCA1-like cytosolic" evidence="14">
    <location>
        <begin position="235"/>
        <end position="276"/>
    </location>
</feature>
<feature type="transmembrane region" description="Helical" evidence="11">
    <location>
        <begin position="323"/>
        <end position="345"/>
    </location>
</feature>
<evidence type="ECO:0000313" key="16">
    <source>
        <dbReference type="Proteomes" id="UP001604336"/>
    </source>
</evidence>
<dbReference type="EMBL" id="JBFOLK010000004">
    <property type="protein sequence ID" value="KAL2519327.1"/>
    <property type="molecule type" value="Genomic_DNA"/>
</dbReference>
<feature type="domain" description="CSC1/OSCA1-like N-terminal transmembrane" evidence="13">
    <location>
        <begin position="5"/>
        <end position="167"/>
    </location>
</feature>
<feature type="region of interest" description="Disordered" evidence="10">
    <location>
        <begin position="622"/>
        <end position="647"/>
    </location>
</feature>
<dbReference type="PANTHER" id="PTHR13018:SF104">
    <property type="entry name" value="ERD (EARLY-RESPONSIVE TO DEHYDRATION STRESS) FAMILY PROTEIN"/>
    <property type="match status" value="1"/>
</dbReference>
<evidence type="ECO:0000256" key="1">
    <source>
        <dbReference type="ARBA" id="ARBA00004141"/>
    </source>
</evidence>
<name>A0ABD1U2U4_9LAMI</name>
<dbReference type="PANTHER" id="PTHR13018">
    <property type="entry name" value="PROBABLE MEMBRANE PROTEIN DUF221-RELATED"/>
    <property type="match status" value="1"/>
</dbReference>
<comment type="caution">
    <text evidence="15">The sequence shown here is derived from an EMBL/GenBank/DDBJ whole genome shotgun (WGS) entry which is preliminary data.</text>
</comment>
<evidence type="ECO:0000256" key="11">
    <source>
        <dbReference type="SAM" id="Phobius"/>
    </source>
</evidence>
<keyword evidence="16" id="KW-1185">Reference proteome</keyword>
<accession>A0ABD1U2U4</accession>
<keyword evidence="9" id="KW-0407">Ion channel</keyword>
<organism evidence="15 16">
    <name type="scientific">Abeliophyllum distichum</name>
    <dbReference type="NCBI Taxonomy" id="126358"/>
    <lineage>
        <taxon>Eukaryota</taxon>
        <taxon>Viridiplantae</taxon>
        <taxon>Streptophyta</taxon>
        <taxon>Embryophyta</taxon>
        <taxon>Tracheophyta</taxon>
        <taxon>Spermatophyta</taxon>
        <taxon>Magnoliopsida</taxon>
        <taxon>eudicotyledons</taxon>
        <taxon>Gunneridae</taxon>
        <taxon>Pentapetalae</taxon>
        <taxon>asterids</taxon>
        <taxon>lamiids</taxon>
        <taxon>Lamiales</taxon>
        <taxon>Oleaceae</taxon>
        <taxon>Forsythieae</taxon>
        <taxon>Abeliophyllum</taxon>
    </lineage>
</organism>
<feature type="transmembrane region" description="Helical" evidence="11">
    <location>
        <begin position="536"/>
        <end position="557"/>
    </location>
</feature>
<gene>
    <name evidence="15" type="ORF">Adt_15574</name>
</gene>
<feature type="transmembrane region" description="Helical" evidence="11">
    <location>
        <begin position="146"/>
        <end position="165"/>
    </location>
</feature>
<feature type="transmembrane region" description="Helical" evidence="11">
    <location>
        <begin position="92"/>
        <end position="111"/>
    </location>
</feature>
<evidence type="ECO:0000259" key="13">
    <source>
        <dbReference type="Pfam" id="PF13967"/>
    </source>
</evidence>
<feature type="transmembrane region" description="Helical" evidence="11">
    <location>
        <begin position="6"/>
        <end position="27"/>
    </location>
</feature>
<evidence type="ECO:0000256" key="8">
    <source>
        <dbReference type="ARBA" id="ARBA00023136"/>
    </source>
</evidence>
<evidence type="ECO:0000256" key="9">
    <source>
        <dbReference type="ARBA" id="ARBA00023303"/>
    </source>
</evidence>
<feature type="transmembrane region" description="Helical" evidence="11">
    <location>
        <begin position="483"/>
        <end position="515"/>
    </location>
</feature>
<dbReference type="InterPro" id="IPR032880">
    <property type="entry name" value="CSC1/OSCA1-like_N"/>
</dbReference>
<dbReference type="InterPro" id="IPR027815">
    <property type="entry name" value="CSC1/OSCA1-like_cyt"/>
</dbReference>
<feature type="compositionally biased region" description="Polar residues" evidence="10">
    <location>
        <begin position="631"/>
        <end position="647"/>
    </location>
</feature>
<keyword evidence="7" id="KW-0406">Ion transport</keyword>
<dbReference type="InterPro" id="IPR003864">
    <property type="entry name" value="CSC1/OSCA1-like_7TM"/>
</dbReference>
<feature type="transmembrane region" description="Helical" evidence="11">
    <location>
        <begin position="384"/>
        <end position="403"/>
    </location>
</feature>
<reference evidence="16" key="1">
    <citation type="submission" date="2024-07" db="EMBL/GenBank/DDBJ databases">
        <title>Two chromosome-level genome assemblies of Korean endemic species Abeliophyllum distichum and Forsythia ovata (Oleaceae).</title>
        <authorList>
            <person name="Jang H."/>
        </authorList>
    </citation>
    <scope>NUCLEOTIDE SEQUENCE [LARGE SCALE GENOMIC DNA]</scope>
</reference>
<keyword evidence="3" id="KW-0813">Transport</keyword>
<evidence type="ECO:0000256" key="3">
    <source>
        <dbReference type="ARBA" id="ARBA00022448"/>
    </source>
</evidence>
<sequence length="647" mass="73577">MIVSALLTSVGINFGLCVLFFALYSVLRKQPGNCNIYVPRLVAEDKSRTSYFNIGRLLPTPEWMGRAWQPSEDELLSSSGLDAVVFMRTITFSLKVFSLAGIIGVFILLPVNCTGNQLRDINFANLTNNSLDVFTISNVNNGSKRLWIHFCAVYVLTIFMCYLLYYEYKHVSSKRIAYFNSSKPQPHQFTILVHSIPVSAGSSISNIVKNFFMEYHPSTYLSHLVVHKASKFRDHFQAAFVSFKSRYGAAMVLHMQQSDNSTEWVTEQAPEPHDVYRPFFSSFFMRKWILKLVVIVACLLLTILFFIPVLIVQGLSNLNQLEILFPCLKSFLSMAFVSQIVTGYLPNLLLQLFLKLAPPVMMFLSSIQGFISYSEIKRSACKKVIWFIIWNIFVANVFSGSVFNQLSFFLEPKNLPARLAVAVPAQASFFIAYVVTSGWTSTSSELVRLIPLICSLIKKPFADPTTDKFEAPTFSYHWDIPRVLFFSLLGIIYFLLAPLILPFLLVYFCLGYIIYRNQFIYVYAPKYETGGKYWPIVHNSMIYSLVLMHAIAVGIFTLKKLRLASSLMFPLPVMTLIFNAYCRTRFLPTFTTFSAQSLINKDRDDNNDPEMAEFFSKLVSAYEEPTPSPIDHSTNSDSQTSPLLTPV</sequence>
<dbReference type="AlphaFoldDB" id="A0ABD1U2U4"/>
<dbReference type="Pfam" id="PF02714">
    <property type="entry name" value="RSN1_7TM"/>
    <property type="match status" value="1"/>
</dbReference>
<evidence type="ECO:0000256" key="5">
    <source>
        <dbReference type="ARBA" id="ARBA00022837"/>
    </source>
</evidence>
<comment type="similarity">
    <text evidence="2">Belongs to the CSC1 (TC 1.A.17) family.</text>
</comment>
<dbReference type="Pfam" id="PF13967">
    <property type="entry name" value="RSN1_TM"/>
    <property type="match status" value="1"/>
</dbReference>
<keyword evidence="8 11" id="KW-0472">Membrane</keyword>
<evidence type="ECO:0000256" key="10">
    <source>
        <dbReference type="SAM" id="MobiDB-lite"/>
    </source>
</evidence>
<protein>
    <submittedName>
        <fullName evidence="15">CSC1-like protein</fullName>
    </submittedName>
</protein>
<dbReference type="InterPro" id="IPR045122">
    <property type="entry name" value="Csc1-like"/>
</dbReference>